<proteinExistence type="predicted"/>
<protein>
    <recommendedName>
        <fullName evidence="4">Polyketide cyclase / dehydrase and lipid transport</fullName>
    </recommendedName>
</protein>
<name>A0A5C8ZE58_9ACTN</name>
<organism evidence="2 3">
    <name type="scientific">Quadrisphaera setariae</name>
    <dbReference type="NCBI Taxonomy" id="2593304"/>
    <lineage>
        <taxon>Bacteria</taxon>
        <taxon>Bacillati</taxon>
        <taxon>Actinomycetota</taxon>
        <taxon>Actinomycetes</taxon>
        <taxon>Kineosporiales</taxon>
        <taxon>Kineosporiaceae</taxon>
        <taxon>Quadrisphaera</taxon>
    </lineage>
</organism>
<sequence length="186" mass="19432">MDTDRRTSLPLVLFAGLAGVSAWLLLRSRRSSGTGTSAERPTTPIGRVGEAGPEWTVVQTVSIARPAGEVAQHLHDHGGLPGLTGGREGAVMDRLEWDVEGTGHFEAEVHALPGAHHTELTLRVAPESGGARSTAEHAAAHLPLVGGPSLRSQVSRSLAHMQRLLESTQPGSPERAAAAAEVSHGH</sequence>
<evidence type="ECO:0000313" key="3">
    <source>
        <dbReference type="Proteomes" id="UP000321234"/>
    </source>
</evidence>
<comment type="caution">
    <text evidence="2">The sequence shown here is derived from an EMBL/GenBank/DDBJ whole genome shotgun (WGS) entry which is preliminary data.</text>
</comment>
<feature type="region of interest" description="Disordered" evidence="1">
    <location>
        <begin position="31"/>
        <end position="50"/>
    </location>
</feature>
<keyword evidence="3" id="KW-1185">Reference proteome</keyword>
<dbReference type="EMBL" id="VKAC01000006">
    <property type="protein sequence ID" value="TXR56087.1"/>
    <property type="molecule type" value="Genomic_DNA"/>
</dbReference>
<evidence type="ECO:0000256" key="1">
    <source>
        <dbReference type="SAM" id="MobiDB-lite"/>
    </source>
</evidence>
<dbReference type="OrthoDB" id="5184464at2"/>
<dbReference type="AlphaFoldDB" id="A0A5C8ZE58"/>
<evidence type="ECO:0008006" key="4">
    <source>
        <dbReference type="Google" id="ProtNLM"/>
    </source>
</evidence>
<dbReference type="RefSeq" id="WP_147926519.1">
    <property type="nucleotide sequence ID" value="NZ_VKAC01000006.1"/>
</dbReference>
<evidence type="ECO:0000313" key="2">
    <source>
        <dbReference type="EMBL" id="TXR56087.1"/>
    </source>
</evidence>
<dbReference type="Proteomes" id="UP000321234">
    <property type="component" value="Unassembled WGS sequence"/>
</dbReference>
<feature type="region of interest" description="Disordered" evidence="1">
    <location>
        <begin position="165"/>
        <end position="186"/>
    </location>
</feature>
<gene>
    <name evidence="2" type="ORF">FMM08_11670</name>
</gene>
<reference evidence="2 3" key="1">
    <citation type="submission" date="2019-07" db="EMBL/GenBank/DDBJ databases">
        <title>Quadrisphaera sp. strain DD2A genome sequencing and assembly.</title>
        <authorList>
            <person name="Kim I."/>
        </authorList>
    </citation>
    <scope>NUCLEOTIDE SEQUENCE [LARGE SCALE GENOMIC DNA]</scope>
    <source>
        <strain evidence="2 3">DD2A</strain>
    </source>
</reference>
<accession>A0A5C8ZE58</accession>